<dbReference type="InterPro" id="IPR057727">
    <property type="entry name" value="WCX_dom"/>
</dbReference>
<accession>A0ABW5SN58</accession>
<dbReference type="Pfam" id="PF13280">
    <property type="entry name" value="WYL"/>
    <property type="match status" value="1"/>
</dbReference>
<dbReference type="InterPro" id="IPR036390">
    <property type="entry name" value="WH_DNA-bd_sf"/>
</dbReference>
<evidence type="ECO:0000256" key="1">
    <source>
        <dbReference type="ARBA" id="ARBA00023015"/>
    </source>
</evidence>
<keyword evidence="5" id="KW-1185">Reference proteome</keyword>
<dbReference type="PANTHER" id="PTHR34580">
    <property type="match status" value="1"/>
</dbReference>
<dbReference type="InterPro" id="IPR028349">
    <property type="entry name" value="PafC-like"/>
</dbReference>
<dbReference type="InterPro" id="IPR036388">
    <property type="entry name" value="WH-like_DNA-bd_sf"/>
</dbReference>
<dbReference type="InterPro" id="IPR013196">
    <property type="entry name" value="HTH_11"/>
</dbReference>
<evidence type="ECO:0000256" key="2">
    <source>
        <dbReference type="ARBA" id="ARBA00023163"/>
    </source>
</evidence>
<dbReference type="PANTHER" id="PTHR34580:SF1">
    <property type="entry name" value="PROTEIN PAFC"/>
    <property type="match status" value="1"/>
</dbReference>
<keyword evidence="2" id="KW-0804">Transcription</keyword>
<feature type="domain" description="HTH deoR-type" evidence="3">
    <location>
        <begin position="2"/>
        <end position="57"/>
    </location>
</feature>
<dbReference type="PIRSF" id="PIRSF016838">
    <property type="entry name" value="PafC"/>
    <property type="match status" value="1"/>
</dbReference>
<dbReference type="SUPFAM" id="SSF46785">
    <property type="entry name" value="Winged helix' DNA-binding domain"/>
    <property type="match status" value="1"/>
</dbReference>
<reference evidence="5" key="1">
    <citation type="journal article" date="2019" name="Int. J. Syst. Evol. Microbiol.">
        <title>The Global Catalogue of Microorganisms (GCM) 10K type strain sequencing project: providing services to taxonomists for standard genome sequencing and annotation.</title>
        <authorList>
            <consortium name="The Broad Institute Genomics Platform"/>
            <consortium name="The Broad Institute Genome Sequencing Center for Infectious Disease"/>
            <person name="Wu L."/>
            <person name="Ma J."/>
        </authorList>
    </citation>
    <scope>NUCLEOTIDE SEQUENCE [LARGE SCALE GENOMIC DNA]</scope>
    <source>
        <strain evidence="5">KCTC 33849</strain>
    </source>
</reference>
<dbReference type="InterPro" id="IPR051534">
    <property type="entry name" value="CBASS_pafABC_assoc_protein"/>
</dbReference>
<comment type="caution">
    <text evidence="4">The sequence shown here is derived from an EMBL/GenBank/DDBJ whole genome shotgun (WGS) entry which is preliminary data.</text>
</comment>
<dbReference type="InterPro" id="IPR001034">
    <property type="entry name" value="DeoR_HTH"/>
</dbReference>
<sequence>MKLDRLLAITMMLLNQPRVSATDLAKRFEVSLRTIYRDMDAINQAGIPIVSFAGSEGGYEIMQGYRLEKQVLSLEDFSSICSALRGVRSATDHLEIDRLIERIGALMPGQKTARNQTYVDLDFKPAPNDKAHMGPIHQAIKDRQYVSFTYLDNKGTETERKLEPMGLFLKGYTWYLYGYCLTRMDIRIFRLSRIGDLKILTEHFVRRDFTLQDVEEQFMSRVDFKKLQVVLIFQPEIKTRVRDEFGFDQMIVSPDGTLSLTTYFSSMERAIQKILSYGCMVKVLEPPELISNIQHHIQMMAQLYER</sequence>
<name>A0ABW5SN58_9BACL</name>
<gene>
    <name evidence="4" type="ORF">ACFSVM_10615</name>
</gene>
<dbReference type="PROSITE" id="PS52050">
    <property type="entry name" value="WYL"/>
    <property type="match status" value="1"/>
</dbReference>
<dbReference type="InterPro" id="IPR026881">
    <property type="entry name" value="WYL_dom"/>
</dbReference>
<evidence type="ECO:0000313" key="4">
    <source>
        <dbReference type="EMBL" id="MFD2700921.1"/>
    </source>
</evidence>
<dbReference type="Pfam" id="PF25583">
    <property type="entry name" value="WCX"/>
    <property type="match status" value="1"/>
</dbReference>
<evidence type="ECO:0000259" key="3">
    <source>
        <dbReference type="PROSITE" id="PS51000"/>
    </source>
</evidence>
<dbReference type="RefSeq" id="WP_379261987.1">
    <property type="nucleotide sequence ID" value="NZ_JBHUMJ010000002.1"/>
</dbReference>
<dbReference type="EMBL" id="JBHUMJ010000002">
    <property type="protein sequence ID" value="MFD2700921.1"/>
    <property type="molecule type" value="Genomic_DNA"/>
</dbReference>
<organism evidence="4 5">
    <name type="scientific">Paenibacillus shunpengii</name>
    <dbReference type="NCBI Taxonomy" id="2054424"/>
    <lineage>
        <taxon>Bacteria</taxon>
        <taxon>Bacillati</taxon>
        <taxon>Bacillota</taxon>
        <taxon>Bacilli</taxon>
        <taxon>Bacillales</taxon>
        <taxon>Paenibacillaceae</taxon>
        <taxon>Paenibacillus</taxon>
    </lineage>
</organism>
<keyword evidence="1" id="KW-0805">Transcription regulation</keyword>
<dbReference type="Pfam" id="PF08279">
    <property type="entry name" value="HTH_11"/>
    <property type="match status" value="1"/>
</dbReference>
<dbReference type="Proteomes" id="UP001597540">
    <property type="component" value="Unassembled WGS sequence"/>
</dbReference>
<protein>
    <submittedName>
        <fullName evidence="4">Helix-turn-helix transcriptional regulator</fullName>
    </submittedName>
</protein>
<dbReference type="Gene3D" id="1.10.10.10">
    <property type="entry name" value="Winged helix-like DNA-binding domain superfamily/Winged helix DNA-binding domain"/>
    <property type="match status" value="1"/>
</dbReference>
<evidence type="ECO:0000313" key="5">
    <source>
        <dbReference type="Proteomes" id="UP001597540"/>
    </source>
</evidence>
<dbReference type="PROSITE" id="PS51000">
    <property type="entry name" value="HTH_DEOR_2"/>
    <property type="match status" value="1"/>
</dbReference>
<proteinExistence type="predicted"/>